<gene>
    <name evidence="2" type="ordered locus">HAH_1829</name>
</gene>
<evidence type="ECO:0000313" key="3">
    <source>
        <dbReference type="Proteomes" id="UP000005629"/>
    </source>
</evidence>
<reference evidence="2 3" key="1">
    <citation type="journal article" date="2011" name="J. Bacteriol.">
        <title>Complete genome sequence of Haloarcula hispanica, a model haloarchaeon for studying genetics, metabolism, and virus-host interaction.</title>
        <authorList>
            <person name="Liu H."/>
            <person name="Wu Z."/>
            <person name="Li M."/>
            <person name="Zhang F."/>
            <person name="Zheng H."/>
            <person name="Han J."/>
            <person name="Liu J."/>
            <person name="Zhou J."/>
            <person name="Wang S."/>
            <person name="Xiang H."/>
        </authorList>
    </citation>
    <scope>NUCLEOTIDE SEQUENCE [LARGE SCALE GENOMIC DNA]</scope>
    <source>
        <strain evidence="3">ATCC 33960 / DSM 4426 / JCM 8911 / NBRC 102182 / NCIMB 2187 / VKM B-1755</strain>
    </source>
</reference>
<dbReference type="KEGG" id="hhi:HAH_1829"/>
<dbReference type="eggNOG" id="arCOG04642">
    <property type="taxonomic scope" value="Archaea"/>
</dbReference>
<dbReference type="InterPro" id="IPR043827">
    <property type="entry name" value="DUF5804"/>
</dbReference>
<evidence type="ECO:0000313" key="2">
    <source>
        <dbReference type="EMBL" id="AEM57431.1"/>
    </source>
</evidence>
<accession>G0HU24</accession>
<dbReference type="Proteomes" id="UP000005629">
    <property type="component" value="Chromosome I"/>
</dbReference>
<dbReference type="GeneID" id="23803445"/>
<feature type="region of interest" description="Disordered" evidence="1">
    <location>
        <begin position="114"/>
        <end position="158"/>
    </location>
</feature>
<dbReference type="OrthoDB" id="170224at2157"/>
<dbReference type="EMBL" id="CP002921">
    <property type="protein sequence ID" value="AEM57431.1"/>
    <property type="molecule type" value="Genomic_DNA"/>
</dbReference>
<dbReference type="STRING" id="634497.HAH_1829"/>
<dbReference type="RefSeq" id="WP_014040625.1">
    <property type="nucleotide sequence ID" value="NC_015948.1"/>
</dbReference>
<protein>
    <submittedName>
        <fullName evidence="2">Uncharacterized protein</fullName>
    </submittedName>
</protein>
<name>G0HU24_HALHT</name>
<proteinExistence type="predicted"/>
<organism evidence="2 3">
    <name type="scientific">Haloarcula hispanica (strain ATCC 33960 / DSM 4426 / JCM 8911 / NBRC 102182 / NCIMB 2187 / VKM B-1755)</name>
    <dbReference type="NCBI Taxonomy" id="634497"/>
    <lineage>
        <taxon>Archaea</taxon>
        <taxon>Methanobacteriati</taxon>
        <taxon>Methanobacteriota</taxon>
        <taxon>Stenosarchaea group</taxon>
        <taxon>Halobacteria</taxon>
        <taxon>Halobacteriales</taxon>
        <taxon>Haloarculaceae</taxon>
        <taxon>Haloarcula</taxon>
    </lineage>
</organism>
<dbReference type="Pfam" id="PF19120">
    <property type="entry name" value="DUF5804"/>
    <property type="match status" value="1"/>
</dbReference>
<dbReference type="AlphaFoldDB" id="G0HU24"/>
<evidence type="ECO:0000256" key="1">
    <source>
        <dbReference type="SAM" id="MobiDB-lite"/>
    </source>
</evidence>
<sequence>MTQVCLVGSEDVNLRYELLSRETARNALATYDLQEPFANTVAVDTVSLGAAVALLNDLNWYLVRFADAAFVRDPSISETEWLSRDLAAAIRDDDVAPEDTGRFLKVYGIVEPDVTGESNAEGSSEGESEPTPDTQAMETERPPELVEPMLLTRTGDTIPEYDLRDVDDTLIVRVTESEFGA</sequence>
<dbReference type="HOGENOM" id="CLU_1507350_0_0_2"/>